<feature type="domain" description="DUF1206" evidence="2">
    <location>
        <begin position="80"/>
        <end position="154"/>
    </location>
</feature>
<feature type="transmembrane region" description="Helical" evidence="1">
    <location>
        <begin position="76"/>
        <end position="98"/>
    </location>
</feature>
<evidence type="ECO:0000259" key="2">
    <source>
        <dbReference type="Pfam" id="PF06724"/>
    </source>
</evidence>
<accession>A0A9W8AKE6</accession>
<feature type="domain" description="DUF1206" evidence="2">
    <location>
        <begin position="270"/>
        <end position="343"/>
    </location>
</feature>
<evidence type="ECO:0000256" key="1">
    <source>
        <dbReference type="SAM" id="Phobius"/>
    </source>
</evidence>
<comment type="caution">
    <text evidence="3">The sequence shown here is derived from an EMBL/GenBank/DDBJ whole genome shotgun (WGS) entry which is preliminary data.</text>
</comment>
<name>A0A9W8AKE6_9FUNG</name>
<protein>
    <recommendedName>
        <fullName evidence="2">DUF1206 domain-containing protein</fullName>
    </recommendedName>
</protein>
<dbReference type="Proteomes" id="UP001150925">
    <property type="component" value="Unassembled WGS sequence"/>
</dbReference>
<dbReference type="AlphaFoldDB" id="A0A9W8AKE6"/>
<feature type="transmembrane region" description="Helical" evidence="1">
    <location>
        <begin position="118"/>
        <end position="146"/>
    </location>
</feature>
<keyword evidence="1" id="KW-0812">Transmembrane</keyword>
<sequence>LTKKNITRTKAEIEESFPSEHAAVNSGEESPPWSVPYYYGQRPLLPTHKRQRWRKWFEEFNSPGGVITEHRRWVRIFGQVGFVAKGVVYGIIGGLTIATATKASVPQGVAQNASPEGAFILLGSSDIVGVPLLLIMAVGLLFYIVWRFWEAFTGQGADATFSPWKNFFKFRLSPFVSGGVYVGYLFYVIFVALKDKLDHSTPDGRGSSCFPGCWQGSQAGRVGLGFLGLAFLIATITQLIPAFSGNFRYELRLEKAHRWERILIRVAGHIGFLARAGVFLCVAVLVLRMARDDDDDEVSNDHSTIGDSINQLVKAPAGRFLMWLLGLGLIVYALYAISNAYYKYFPTRPRHQAFPPRLRRGHASGCPQARASARLSTDTQRSCAHCHAPPLLVRPEEELRTAN</sequence>
<gene>
    <name evidence="3" type="ORF">IWQ62_006388</name>
</gene>
<evidence type="ECO:0000313" key="3">
    <source>
        <dbReference type="EMBL" id="KAJ1951713.1"/>
    </source>
</evidence>
<feature type="non-terminal residue" evidence="3">
    <location>
        <position position="1"/>
    </location>
</feature>
<dbReference type="InterPro" id="IPR009597">
    <property type="entry name" value="DUF1206"/>
</dbReference>
<dbReference type="OrthoDB" id="18869at2759"/>
<feature type="transmembrane region" description="Helical" evidence="1">
    <location>
        <begin position="172"/>
        <end position="193"/>
    </location>
</feature>
<keyword evidence="4" id="KW-1185">Reference proteome</keyword>
<feature type="transmembrane region" description="Helical" evidence="1">
    <location>
        <begin position="263"/>
        <end position="287"/>
    </location>
</feature>
<dbReference type="EMBL" id="JANBPY010003444">
    <property type="protein sequence ID" value="KAJ1951713.1"/>
    <property type="molecule type" value="Genomic_DNA"/>
</dbReference>
<feature type="transmembrane region" description="Helical" evidence="1">
    <location>
        <begin position="224"/>
        <end position="243"/>
    </location>
</feature>
<organism evidence="3 4">
    <name type="scientific">Dispira parvispora</name>
    <dbReference type="NCBI Taxonomy" id="1520584"/>
    <lineage>
        <taxon>Eukaryota</taxon>
        <taxon>Fungi</taxon>
        <taxon>Fungi incertae sedis</taxon>
        <taxon>Zoopagomycota</taxon>
        <taxon>Kickxellomycotina</taxon>
        <taxon>Dimargaritomycetes</taxon>
        <taxon>Dimargaritales</taxon>
        <taxon>Dimargaritaceae</taxon>
        <taxon>Dispira</taxon>
    </lineage>
</organism>
<keyword evidence="1" id="KW-0472">Membrane</keyword>
<keyword evidence="1" id="KW-1133">Transmembrane helix</keyword>
<evidence type="ECO:0000313" key="4">
    <source>
        <dbReference type="Proteomes" id="UP001150925"/>
    </source>
</evidence>
<feature type="transmembrane region" description="Helical" evidence="1">
    <location>
        <begin position="320"/>
        <end position="342"/>
    </location>
</feature>
<proteinExistence type="predicted"/>
<reference evidence="3" key="1">
    <citation type="submission" date="2022-07" db="EMBL/GenBank/DDBJ databases">
        <title>Phylogenomic reconstructions and comparative analyses of Kickxellomycotina fungi.</title>
        <authorList>
            <person name="Reynolds N.K."/>
            <person name="Stajich J.E."/>
            <person name="Barry K."/>
            <person name="Grigoriev I.V."/>
            <person name="Crous P."/>
            <person name="Smith M.E."/>
        </authorList>
    </citation>
    <scope>NUCLEOTIDE SEQUENCE</scope>
    <source>
        <strain evidence="3">RSA 1196</strain>
    </source>
</reference>
<dbReference type="Pfam" id="PF06724">
    <property type="entry name" value="DUF1206"/>
    <property type="match status" value="2"/>
</dbReference>